<dbReference type="InterPro" id="IPR006450">
    <property type="entry name" value="Phage_HK97_gp6-like"/>
</dbReference>
<organism evidence="1 2">
    <name type="scientific">Hafnia alvei</name>
    <dbReference type="NCBI Taxonomy" id="569"/>
    <lineage>
        <taxon>Bacteria</taxon>
        <taxon>Pseudomonadati</taxon>
        <taxon>Pseudomonadota</taxon>
        <taxon>Gammaproteobacteria</taxon>
        <taxon>Enterobacterales</taxon>
        <taxon>Hafniaceae</taxon>
        <taxon>Hafnia</taxon>
    </lineage>
</organism>
<dbReference type="NCBIfam" id="TIGR01560">
    <property type="entry name" value="put_DNA_pack"/>
    <property type="match status" value="1"/>
</dbReference>
<dbReference type="InterPro" id="IPR021146">
    <property type="entry name" value="Phage_gp6-like_head-tail"/>
</dbReference>
<accession>A0A377PQ71</accession>
<gene>
    <name evidence="1" type="ORF">NCTC8105_04510</name>
</gene>
<reference evidence="1 2" key="1">
    <citation type="submission" date="2018-06" db="EMBL/GenBank/DDBJ databases">
        <authorList>
            <consortium name="Pathogen Informatics"/>
            <person name="Doyle S."/>
        </authorList>
    </citation>
    <scope>NUCLEOTIDE SEQUENCE [LARGE SCALE GENOMIC DNA]</scope>
    <source>
        <strain evidence="1 2">NCTC8105</strain>
    </source>
</reference>
<dbReference type="Pfam" id="PF05135">
    <property type="entry name" value="Phage_connect_1"/>
    <property type="match status" value="1"/>
</dbReference>
<dbReference type="RefSeq" id="WP_043488959.1">
    <property type="nucleotide sequence ID" value="NZ_CP139992.1"/>
</dbReference>
<name>A0A377PQ71_HAFAL</name>
<evidence type="ECO:0000313" key="1">
    <source>
        <dbReference type="EMBL" id="STQ82299.1"/>
    </source>
</evidence>
<protein>
    <submittedName>
        <fullName evidence="1">Uncharacterized phage protein (Possible DNA packaging)</fullName>
    </submittedName>
</protein>
<evidence type="ECO:0000313" key="2">
    <source>
        <dbReference type="Proteomes" id="UP000254821"/>
    </source>
</evidence>
<dbReference type="AlphaFoldDB" id="A0A377PQ71"/>
<proteinExistence type="predicted"/>
<dbReference type="Gene3D" id="1.10.3230.30">
    <property type="entry name" value="Phage gp6-like head-tail connector protein"/>
    <property type="match status" value="1"/>
</dbReference>
<sequence>MSELLDLTEVKLHCRIDSNDEDALIQAYMAAALEVCQRHIGKQFSNGLEFTPAIKIGCMMYISQLYEYRSPISDIEAKEIPMAISALWSVYRDVGVY</sequence>
<dbReference type="Proteomes" id="UP000254821">
    <property type="component" value="Unassembled WGS sequence"/>
</dbReference>
<dbReference type="EMBL" id="UGHP01000001">
    <property type="protein sequence ID" value="STQ82299.1"/>
    <property type="molecule type" value="Genomic_DNA"/>
</dbReference>
<dbReference type="CDD" id="cd08054">
    <property type="entry name" value="gp6"/>
    <property type="match status" value="1"/>
</dbReference>